<name>A0ABR3AWV0_PHYBL</name>
<evidence type="ECO:0000313" key="2">
    <source>
        <dbReference type="EMBL" id="KAL0084406.1"/>
    </source>
</evidence>
<accession>A0ABR3AWV0</accession>
<comment type="caution">
    <text evidence="2">The sequence shown here is derived from an EMBL/GenBank/DDBJ whole genome shotgun (WGS) entry which is preliminary data.</text>
</comment>
<evidence type="ECO:0000256" key="1">
    <source>
        <dbReference type="SAM" id="Phobius"/>
    </source>
</evidence>
<sequence length="89" mass="10223">MKMKIRNLTWSICLGTISTVNWTAHSIMSQKSDNFQNKKCVLLLSILKLFSLKIGWILLKLRGLSMDRLIKKIGRKIFVEVMQNLDAGT</sequence>
<organism evidence="2 3">
    <name type="scientific">Phycomyces blakesleeanus</name>
    <dbReference type="NCBI Taxonomy" id="4837"/>
    <lineage>
        <taxon>Eukaryota</taxon>
        <taxon>Fungi</taxon>
        <taxon>Fungi incertae sedis</taxon>
        <taxon>Mucoromycota</taxon>
        <taxon>Mucoromycotina</taxon>
        <taxon>Mucoromycetes</taxon>
        <taxon>Mucorales</taxon>
        <taxon>Phycomycetaceae</taxon>
        <taxon>Phycomyces</taxon>
    </lineage>
</organism>
<keyword evidence="3" id="KW-1185">Reference proteome</keyword>
<evidence type="ECO:0000313" key="3">
    <source>
        <dbReference type="Proteomes" id="UP001448207"/>
    </source>
</evidence>
<protein>
    <recommendedName>
        <fullName evidence="4">Secreted protein</fullName>
    </recommendedName>
</protein>
<evidence type="ECO:0008006" key="4">
    <source>
        <dbReference type="Google" id="ProtNLM"/>
    </source>
</evidence>
<dbReference type="Proteomes" id="UP001448207">
    <property type="component" value="Unassembled WGS sequence"/>
</dbReference>
<proteinExistence type="predicted"/>
<keyword evidence="1" id="KW-0472">Membrane</keyword>
<keyword evidence="1" id="KW-0812">Transmembrane</keyword>
<feature type="transmembrane region" description="Helical" evidence="1">
    <location>
        <begin position="42"/>
        <end position="59"/>
    </location>
</feature>
<gene>
    <name evidence="2" type="ORF">J3Q64DRAFT_1747549</name>
</gene>
<dbReference type="EMBL" id="JBCLYO010000012">
    <property type="protein sequence ID" value="KAL0084406.1"/>
    <property type="molecule type" value="Genomic_DNA"/>
</dbReference>
<reference evidence="2 3" key="1">
    <citation type="submission" date="2024-04" db="EMBL/GenBank/DDBJ databases">
        <title>Symmetric and asymmetric DNA N6-adenine methylation regulates different biological responses in Mucorales.</title>
        <authorList>
            <consortium name="Lawrence Berkeley National Laboratory"/>
            <person name="Lax C."/>
            <person name="Mondo S.J."/>
            <person name="Osorio-Concepcion M."/>
            <person name="Muszewska A."/>
            <person name="Corrochano-Luque M."/>
            <person name="Gutierrez G."/>
            <person name="Riley R."/>
            <person name="Lipzen A."/>
            <person name="Guo J."/>
            <person name="Hundley H."/>
            <person name="Amirebrahimi M."/>
            <person name="Ng V."/>
            <person name="Lorenzo-Gutierrez D."/>
            <person name="Binder U."/>
            <person name="Yang J."/>
            <person name="Song Y."/>
            <person name="Canovas D."/>
            <person name="Navarro E."/>
            <person name="Freitag M."/>
            <person name="Gabaldon T."/>
            <person name="Grigoriev I.V."/>
            <person name="Corrochano L.M."/>
            <person name="Nicolas F.E."/>
            <person name="Garre V."/>
        </authorList>
    </citation>
    <scope>NUCLEOTIDE SEQUENCE [LARGE SCALE GENOMIC DNA]</scope>
    <source>
        <strain evidence="2 3">L51</strain>
    </source>
</reference>
<keyword evidence="1" id="KW-1133">Transmembrane helix</keyword>